<dbReference type="AlphaFoldDB" id="A0A182N5Q4"/>
<dbReference type="PANTHER" id="PTHR14787:SF1">
    <property type="entry name" value="ATPASE PAAT"/>
    <property type="match status" value="1"/>
</dbReference>
<feature type="region of interest" description="Disordered" evidence="1">
    <location>
        <begin position="201"/>
        <end position="222"/>
    </location>
</feature>
<dbReference type="InterPro" id="IPR028043">
    <property type="entry name" value="PAAT-like"/>
</dbReference>
<dbReference type="Proteomes" id="UP000075884">
    <property type="component" value="Unassembled WGS sequence"/>
</dbReference>
<reference evidence="3" key="1">
    <citation type="submission" date="2013-03" db="EMBL/GenBank/DDBJ databases">
        <title>The Genome Sequence of Anopheles dirus WRAIR2.</title>
        <authorList>
            <consortium name="The Broad Institute Genomics Platform"/>
            <person name="Neafsey D.E."/>
            <person name="Walton C."/>
            <person name="Walker B."/>
            <person name="Young S.K."/>
            <person name="Zeng Q."/>
            <person name="Gargeya S."/>
            <person name="Fitzgerald M."/>
            <person name="Haas B."/>
            <person name="Abouelleil A."/>
            <person name="Allen A.W."/>
            <person name="Alvarado L."/>
            <person name="Arachchi H.M."/>
            <person name="Berlin A.M."/>
            <person name="Chapman S.B."/>
            <person name="Gainer-Dewar J."/>
            <person name="Goldberg J."/>
            <person name="Griggs A."/>
            <person name="Gujja S."/>
            <person name="Hansen M."/>
            <person name="Howarth C."/>
            <person name="Imamovic A."/>
            <person name="Ireland A."/>
            <person name="Larimer J."/>
            <person name="McCowan C."/>
            <person name="Murphy C."/>
            <person name="Pearson M."/>
            <person name="Poon T.W."/>
            <person name="Priest M."/>
            <person name="Roberts A."/>
            <person name="Saif S."/>
            <person name="Shea T."/>
            <person name="Sisk P."/>
            <person name="Sykes S."/>
            <person name="Wortman J."/>
            <person name="Nusbaum C."/>
            <person name="Birren B."/>
        </authorList>
    </citation>
    <scope>NUCLEOTIDE SEQUENCE [LARGE SCALE GENOMIC DNA]</scope>
    <source>
        <strain evidence="3">WRAIR2</strain>
    </source>
</reference>
<accession>A0A182N5Q4</accession>
<evidence type="ECO:0000313" key="3">
    <source>
        <dbReference type="Proteomes" id="UP000075884"/>
    </source>
</evidence>
<evidence type="ECO:0000313" key="2">
    <source>
        <dbReference type="EnsemblMetazoa" id="ADIR002975-PA"/>
    </source>
</evidence>
<dbReference type="EnsemblMetazoa" id="ADIR002975-RA">
    <property type="protein sequence ID" value="ADIR002975-PA"/>
    <property type="gene ID" value="ADIR002975"/>
</dbReference>
<dbReference type="Pfam" id="PF14958">
    <property type="entry name" value="PAAT-like"/>
    <property type="match status" value="1"/>
</dbReference>
<sequence length="306" mass="34345">MTAAPFRCNYTWTRVEGSIEKQIAIQVGESSTPDFVALDDLLDLDKCLILSAPDGQEACEMRLSIAPMYLPRAVSLVVECPVIECYHGRLNEYDSTYHGELVYTLEDVKVFRFDIRIPTDIDELQLKFISDKSEPLCLYGTRLYLVRNADPLRTMMMMSGRKINPIAVQLRLQDTDLSEKAENCKRLILGSMQTTEQNIANNNTTAQPEPSWPDRNTDPAGAVTTDPDGGTLPKLFSKMDLQAGGPQNMNPALIEIAMKQYIDAKFAELGRALDSRLASLEARQNAKFDRILELLEEKSRSNAMVE</sequence>
<proteinExistence type="predicted"/>
<dbReference type="VEuPathDB" id="VectorBase:ADIR002975"/>
<organism evidence="2 3">
    <name type="scientific">Anopheles dirus</name>
    <dbReference type="NCBI Taxonomy" id="7168"/>
    <lineage>
        <taxon>Eukaryota</taxon>
        <taxon>Metazoa</taxon>
        <taxon>Ecdysozoa</taxon>
        <taxon>Arthropoda</taxon>
        <taxon>Hexapoda</taxon>
        <taxon>Insecta</taxon>
        <taxon>Pterygota</taxon>
        <taxon>Neoptera</taxon>
        <taxon>Endopterygota</taxon>
        <taxon>Diptera</taxon>
        <taxon>Nematocera</taxon>
        <taxon>Culicoidea</taxon>
        <taxon>Culicidae</taxon>
        <taxon>Anophelinae</taxon>
        <taxon>Anopheles</taxon>
    </lineage>
</organism>
<reference evidence="2" key="2">
    <citation type="submission" date="2020-05" db="UniProtKB">
        <authorList>
            <consortium name="EnsemblMetazoa"/>
        </authorList>
    </citation>
    <scope>IDENTIFICATION</scope>
    <source>
        <strain evidence="2">WRAIR2</strain>
    </source>
</reference>
<keyword evidence="3" id="KW-1185">Reference proteome</keyword>
<name>A0A182N5Q4_9DIPT</name>
<dbReference type="PANTHER" id="PTHR14787">
    <property type="entry name" value="C10ORF188 FAMILY MEMBER"/>
    <property type="match status" value="1"/>
</dbReference>
<protein>
    <submittedName>
        <fullName evidence="2">Uncharacterized protein</fullName>
    </submittedName>
</protein>
<evidence type="ECO:0000256" key="1">
    <source>
        <dbReference type="SAM" id="MobiDB-lite"/>
    </source>
</evidence>